<organism evidence="3">
    <name type="scientific">Homo sapiens</name>
    <name type="common">Human</name>
    <dbReference type="NCBI Taxonomy" id="9606"/>
    <lineage>
        <taxon>Eukaryota</taxon>
        <taxon>Metazoa</taxon>
        <taxon>Chordata</taxon>
        <taxon>Craniata</taxon>
        <taxon>Vertebrata</taxon>
        <taxon>Euteleostomi</taxon>
        <taxon>Mammalia</taxon>
        <taxon>Eutheria</taxon>
        <taxon>Euarchontoglires</taxon>
        <taxon>Primates</taxon>
        <taxon>Haplorrhini</taxon>
        <taxon>Catarrhini</taxon>
        <taxon>Hominidae</taxon>
        <taxon>Homo</taxon>
    </lineage>
</organism>
<dbReference type="GO" id="GO:0019882">
    <property type="term" value="P:antigen processing and presentation"/>
    <property type="evidence" value="ECO:0007669"/>
    <property type="project" value="InterPro"/>
</dbReference>
<dbReference type="GO" id="GO:0006955">
    <property type="term" value="P:immune response"/>
    <property type="evidence" value="ECO:0007669"/>
    <property type="project" value="InterPro"/>
</dbReference>
<evidence type="ECO:0000256" key="1">
    <source>
        <dbReference type="ARBA" id="ARBA00022729"/>
    </source>
</evidence>
<evidence type="ECO:0000256" key="2">
    <source>
        <dbReference type="ARBA" id="ARBA00023180"/>
    </source>
</evidence>
<name>A0T4C3_HUMAN</name>
<evidence type="ECO:0000313" key="3">
    <source>
        <dbReference type="EMBL" id="ABK63713.1"/>
    </source>
</evidence>
<dbReference type="EMBL" id="EF103191">
    <property type="protein sequence ID" value="ABK63713.1"/>
    <property type="molecule type" value="Genomic_DNA"/>
</dbReference>
<dbReference type="InterPro" id="IPR011162">
    <property type="entry name" value="MHC_I/II-like_Ag-recog"/>
</dbReference>
<keyword evidence="1" id="KW-0732">Signal</keyword>
<proteinExistence type="predicted"/>
<dbReference type="Gene3D" id="3.10.320.10">
    <property type="entry name" value="Class II Histocompatibility Antigen, M Beta Chain, Chain B, domain 1"/>
    <property type="match status" value="1"/>
</dbReference>
<reference evidence="3" key="1">
    <citation type="submission" date="2006-10" db="EMBL/GenBank/DDBJ databases">
        <title>A novel HLA-DRB1*04 allele.</title>
        <authorList>
            <person name="Hur S.S."/>
            <person name="Lee J.S."/>
            <person name="Park S.Y."/>
            <person name="Hong S.A."/>
            <person name="Kwon O.J."/>
        </authorList>
    </citation>
    <scope>NUCLEOTIDE SEQUENCE</scope>
</reference>
<dbReference type="ChiTaRS" id="HLA-DRB1">
    <property type="organism name" value="human"/>
</dbReference>
<dbReference type="PeptideAtlas" id="A0T4C3"/>
<keyword evidence="2" id="KW-0325">Glycoprotein</keyword>
<sequence>RFLEQVKHECHFFNGTERVRFLDRAGAVPGQILLSPRGVRALRQRRGGVPGGDGAGAA</sequence>
<dbReference type="AlphaFoldDB" id="A0T4C3"/>
<accession>A0T4C3</accession>
<gene>
    <name evidence="3" type="primary">HLA-DRB1</name>
</gene>
<feature type="non-terminal residue" evidence="3">
    <location>
        <position position="1"/>
    </location>
</feature>
<dbReference type="GO" id="GO:0042613">
    <property type="term" value="C:MHC class II protein complex"/>
    <property type="evidence" value="ECO:0007669"/>
    <property type="project" value="InterPro"/>
</dbReference>
<dbReference type="InterPro" id="IPR014745">
    <property type="entry name" value="MHC_II_a/b_N"/>
</dbReference>
<dbReference type="SUPFAM" id="SSF54452">
    <property type="entry name" value="MHC antigen-recognition domain"/>
    <property type="match status" value="1"/>
</dbReference>
<protein>
    <submittedName>
        <fullName evidence="3">Truncated MHC class II antigen</fullName>
    </submittedName>
</protein>